<organism evidence="1 2">
    <name type="scientific">Alternaria panax</name>
    <dbReference type="NCBI Taxonomy" id="48097"/>
    <lineage>
        <taxon>Eukaryota</taxon>
        <taxon>Fungi</taxon>
        <taxon>Dikarya</taxon>
        <taxon>Ascomycota</taxon>
        <taxon>Pezizomycotina</taxon>
        <taxon>Dothideomycetes</taxon>
        <taxon>Pleosporomycetidae</taxon>
        <taxon>Pleosporales</taxon>
        <taxon>Pleosporineae</taxon>
        <taxon>Pleosporaceae</taxon>
        <taxon>Alternaria</taxon>
        <taxon>Alternaria sect. Panax</taxon>
    </lineage>
</organism>
<evidence type="ECO:0000313" key="2">
    <source>
        <dbReference type="Proteomes" id="UP001199106"/>
    </source>
</evidence>
<sequence>MPVTFGAVGDIISVVLLVKDLVVTLDEARGSKAEYKAAIRDLWLLDCTLLEIDLLTRKHSDGATPELRSLCETAKRAVVRCNELVSTFSKRIGKYKKTFDQNQEPSKLGNVVMAVRWRLGEKEALERFHVHIVGTISSLQMLMITANMYVTRSYLENLYLTTHSPLMGINRREMNNRFDEAKGRDDTAILLQDTAISTIRDGIENANRNIDAGNLVLGKLSEMIKLDWLRQLGSELKSLMRSAMAVNFAT</sequence>
<proteinExistence type="predicted"/>
<dbReference type="EMBL" id="JAANER010000004">
    <property type="protein sequence ID" value="KAG9191356.1"/>
    <property type="molecule type" value="Genomic_DNA"/>
</dbReference>
<gene>
    <name evidence="1" type="ORF">G6011_09444</name>
</gene>
<accession>A0AAD4IB68</accession>
<protein>
    <recommendedName>
        <fullName evidence="3">Fungal N-terminal domain-containing protein</fullName>
    </recommendedName>
</protein>
<name>A0AAD4IB68_9PLEO</name>
<dbReference type="AlphaFoldDB" id="A0AAD4IB68"/>
<dbReference type="PANTHER" id="PTHR38886:SF1">
    <property type="entry name" value="NACHT-NTPASE AND P-LOOP NTPASES N-TERMINAL DOMAIN-CONTAINING PROTEIN"/>
    <property type="match status" value="1"/>
</dbReference>
<evidence type="ECO:0008006" key="3">
    <source>
        <dbReference type="Google" id="ProtNLM"/>
    </source>
</evidence>
<dbReference type="PANTHER" id="PTHR38886">
    <property type="entry name" value="SESA DOMAIN-CONTAINING PROTEIN"/>
    <property type="match status" value="1"/>
</dbReference>
<comment type="caution">
    <text evidence="1">The sequence shown here is derived from an EMBL/GenBank/DDBJ whole genome shotgun (WGS) entry which is preliminary data.</text>
</comment>
<reference evidence="1" key="1">
    <citation type="submission" date="2021-07" db="EMBL/GenBank/DDBJ databases">
        <title>Genome Resource of American Ginseng Black Spot Pathogen Alternaria panax.</title>
        <authorList>
            <person name="Qiu C."/>
            <person name="Wang W."/>
            <person name="Liu Z."/>
        </authorList>
    </citation>
    <scope>NUCLEOTIDE SEQUENCE</scope>
    <source>
        <strain evidence="1">BNCC115425</strain>
    </source>
</reference>
<evidence type="ECO:0000313" key="1">
    <source>
        <dbReference type="EMBL" id="KAG9191356.1"/>
    </source>
</evidence>
<keyword evidence="2" id="KW-1185">Reference proteome</keyword>
<dbReference type="Proteomes" id="UP001199106">
    <property type="component" value="Unassembled WGS sequence"/>
</dbReference>